<organism evidence="6 7">
    <name type="scientific">Dictyobacter vulcani</name>
    <dbReference type="NCBI Taxonomy" id="2607529"/>
    <lineage>
        <taxon>Bacteria</taxon>
        <taxon>Bacillati</taxon>
        <taxon>Chloroflexota</taxon>
        <taxon>Ktedonobacteria</taxon>
        <taxon>Ktedonobacterales</taxon>
        <taxon>Dictyobacteraceae</taxon>
        <taxon>Dictyobacter</taxon>
    </lineage>
</organism>
<protein>
    <recommendedName>
        <fullName evidence="5">Luciferase-like domain-containing protein</fullName>
    </recommendedName>
</protein>
<proteinExistence type="predicted"/>
<dbReference type="PANTHER" id="PTHR42847">
    <property type="entry name" value="ALKANESULFONATE MONOOXYGENASE"/>
    <property type="match status" value="1"/>
</dbReference>
<dbReference type="InterPro" id="IPR036661">
    <property type="entry name" value="Luciferase-like_sf"/>
</dbReference>
<dbReference type="SUPFAM" id="SSF51679">
    <property type="entry name" value="Bacterial luciferase-like"/>
    <property type="match status" value="1"/>
</dbReference>
<gene>
    <name evidence="6" type="ORF">KDW_40210</name>
</gene>
<keyword evidence="1" id="KW-0285">Flavoprotein</keyword>
<dbReference type="PANTHER" id="PTHR42847:SF4">
    <property type="entry name" value="ALKANESULFONATE MONOOXYGENASE-RELATED"/>
    <property type="match status" value="1"/>
</dbReference>
<keyword evidence="4" id="KW-0503">Monooxygenase</keyword>
<dbReference type="EMBL" id="BKZW01000002">
    <property type="protein sequence ID" value="GER89859.1"/>
    <property type="molecule type" value="Genomic_DNA"/>
</dbReference>
<reference evidence="6 7" key="1">
    <citation type="submission" date="2019-10" db="EMBL/GenBank/DDBJ databases">
        <title>Dictyobacter vulcani sp. nov., within the class Ktedonobacteria, isolated from soil of volcanic Mt. Zao.</title>
        <authorList>
            <person name="Zheng Y."/>
            <person name="Wang C.M."/>
            <person name="Sakai Y."/>
            <person name="Abe K."/>
            <person name="Yokota A."/>
            <person name="Yabe S."/>
        </authorList>
    </citation>
    <scope>NUCLEOTIDE SEQUENCE [LARGE SCALE GENOMIC DNA]</scope>
    <source>
        <strain evidence="6 7">W12</strain>
    </source>
</reference>
<evidence type="ECO:0000256" key="2">
    <source>
        <dbReference type="ARBA" id="ARBA00022643"/>
    </source>
</evidence>
<keyword evidence="7" id="KW-1185">Reference proteome</keyword>
<keyword evidence="2" id="KW-0288">FMN</keyword>
<feature type="domain" description="Luciferase-like" evidence="5">
    <location>
        <begin position="38"/>
        <end position="207"/>
    </location>
</feature>
<evidence type="ECO:0000313" key="7">
    <source>
        <dbReference type="Proteomes" id="UP000326912"/>
    </source>
</evidence>
<dbReference type="Proteomes" id="UP000326912">
    <property type="component" value="Unassembled WGS sequence"/>
</dbReference>
<dbReference type="GO" id="GO:0008726">
    <property type="term" value="F:alkanesulfonate monooxygenase activity"/>
    <property type="evidence" value="ECO:0007669"/>
    <property type="project" value="TreeGrafter"/>
</dbReference>
<dbReference type="GO" id="GO:0046306">
    <property type="term" value="P:alkanesulfonate catabolic process"/>
    <property type="evidence" value="ECO:0007669"/>
    <property type="project" value="TreeGrafter"/>
</dbReference>
<sequence>MRATSARRATASMEKPEKLALSISNSRAAWRTRDRVCSLAAVTHRVKLGSLVACTAFRSPALLAKMVDTIDEISGGRLILGLGAGWDGPEQQAFDIKSDHRVDRFEEALQIIVPLLRTGRVDFAGTYYQAQDCELRPRGPRPGGPPILIGAKGPRMLRLAATYADLWNAEGPLQGLEQISSQQAVGDAACTAIGRDPATLGRSASVVVKLPMAHGWSHSSAQGKQPGPTSPEEVAEMLRSYARAGLSHAQLWLMPNTLASLEWFKTVLDLLDQGEA</sequence>
<keyword evidence="3" id="KW-0560">Oxidoreductase</keyword>
<evidence type="ECO:0000256" key="3">
    <source>
        <dbReference type="ARBA" id="ARBA00023002"/>
    </source>
</evidence>
<dbReference type="InterPro" id="IPR011251">
    <property type="entry name" value="Luciferase-like_dom"/>
</dbReference>
<evidence type="ECO:0000256" key="4">
    <source>
        <dbReference type="ARBA" id="ARBA00023033"/>
    </source>
</evidence>
<dbReference type="InterPro" id="IPR050172">
    <property type="entry name" value="SsuD_RutA_monooxygenase"/>
</dbReference>
<dbReference type="Pfam" id="PF00296">
    <property type="entry name" value="Bac_luciferase"/>
    <property type="match status" value="1"/>
</dbReference>
<evidence type="ECO:0000313" key="6">
    <source>
        <dbReference type="EMBL" id="GER89859.1"/>
    </source>
</evidence>
<comment type="caution">
    <text evidence="6">The sequence shown here is derived from an EMBL/GenBank/DDBJ whole genome shotgun (WGS) entry which is preliminary data.</text>
</comment>
<dbReference type="Gene3D" id="3.20.20.30">
    <property type="entry name" value="Luciferase-like domain"/>
    <property type="match status" value="1"/>
</dbReference>
<evidence type="ECO:0000259" key="5">
    <source>
        <dbReference type="Pfam" id="PF00296"/>
    </source>
</evidence>
<evidence type="ECO:0000256" key="1">
    <source>
        <dbReference type="ARBA" id="ARBA00022630"/>
    </source>
</evidence>
<name>A0A5J4KUU8_9CHLR</name>
<accession>A0A5J4KUU8</accession>
<dbReference type="AlphaFoldDB" id="A0A5J4KUU8"/>